<evidence type="ECO:0000256" key="8">
    <source>
        <dbReference type="RuleBase" id="RU366003"/>
    </source>
</evidence>
<comment type="similarity">
    <text evidence="2 8">Belongs to the PHP hydrolase family. HisK subfamily.</text>
</comment>
<evidence type="ECO:0000256" key="5">
    <source>
        <dbReference type="ARBA" id="ARBA00022801"/>
    </source>
</evidence>
<keyword evidence="5 8" id="KW-0378">Hydrolase</keyword>
<evidence type="ECO:0000256" key="7">
    <source>
        <dbReference type="ARBA" id="ARBA00049158"/>
    </source>
</evidence>
<dbReference type="Gene3D" id="3.20.20.140">
    <property type="entry name" value="Metal-dependent hydrolases"/>
    <property type="match status" value="1"/>
</dbReference>
<comment type="pathway">
    <text evidence="1 8">Amino-acid biosynthesis; L-histidine biosynthesis; L-histidine from 5-phospho-alpha-D-ribose 1-diphosphate: step 8/9.</text>
</comment>
<reference evidence="10 11" key="1">
    <citation type="submission" date="2017-11" db="EMBL/GenBank/DDBJ databases">
        <title>Evolution of Phototrophy in the Chloroflexi Phylum Driven by Horizontal Gene Transfer.</title>
        <authorList>
            <person name="Ward L.M."/>
            <person name="Hemp J."/>
            <person name="Shih P.M."/>
            <person name="Mcglynn S.E."/>
            <person name="Fischer W."/>
        </authorList>
    </citation>
    <scope>NUCLEOTIDE SEQUENCE [LARGE SCALE GENOMIC DNA]</scope>
    <source>
        <strain evidence="10">JP3_13</strain>
    </source>
</reference>
<dbReference type="GO" id="GO:0004401">
    <property type="term" value="F:histidinol-phosphatase activity"/>
    <property type="evidence" value="ECO:0007669"/>
    <property type="project" value="UniProtKB-UniRule"/>
</dbReference>
<dbReference type="Pfam" id="PF13263">
    <property type="entry name" value="PHP_C"/>
    <property type="match status" value="1"/>
</dbReference>
<evidence type="ECO:0000313" key="10">
    <source>
        <dbReference type="EMBL" id="PJF36332.1"/>
    </source>
</evidence>
<sequence>MISVDYHTHHWRCGHAQGQIEDYIKQALALGMSQIGISDHAPIYWQDGDDPMPKIAMAKSELPAYVDEVLRLKQKYADRIAVRLGLEVDYIEGAESLCAELLAPYPFDYLIGSVHYVYGRNVYDTAMWQGVSDPLPTYAEYYRLLSKSAQCGLFDIIAHSTAIVALAPKPIPSAIEPLQEAALGAIRQADVCVEINTSGYRKLGTEPFPTARMIGRARDLGIPLTFGSDAHHPSDVGYARERIQDLLNMLGVIELACFEGRQRGRIALVPRVFHA</sequence>
<dbReference type="EC" id="3.1.3.15" evidence="3 8"/>
<dbReference type="GO" id="GO:0005737">
    <property type="term" value="C:cytoplasm"/>
    <property type="evidence" value="ECO:0007669"/>
    <property type="project" value="TreeGrafter"/>
</dbReference>
<evidence type="ECO:0000256" key="2">
    <source>
        <dbReference type="ARBA" id="ARBA00009152"/>
    </source>
</evidence>
<accession>A0A2M8PFK2</accession>
<dbReference type="InterPro" id="IPR010140">
    <property type="entry name" value="Histidinol_P_phosphatase_HisJ"/>
</dbReference>
<dbReference type="InterPro" id="IPR016195">
    <property type="entry name" value="Pol/histidinol_Pase-like"/>
</dbReference>
<keyword evidence="4 8" id="KW-0028">Amino-acid biosynthesis</keyword>
<dbReference type="Proteomes" id="UP000229681">
    <property type="component" value="Unassembled WGS sequence"/>
</dbReference>
<dbReference type="InterPro" id="IPR004013">
    <property type="entry name" value="PHP_dom"/>
</dbReference>
<feature type="domain" description="PHP" evidence="9">
    <location>
        <begin position="5"/>
        <end position="198"/>
    </location>
</feature>
<dbReference type="AlphaFoldDB" id="A0A2M8PFK2"/>
<organism evidence="10 11">
    <name type="scientific">Candidatus Thermofonsia Clade 1 bacterium</name>
    <dbReference type="NCBI Taxonomy" id="2364210"/>
    <lineage>
        <taxon>Bacteria</taxon>
        <taxon>Bacillati</taxon>
        <taxon>Chloroflexota</taxon>
        <taxon>Candidatus Thermofontia</taxon>
        <taxon>Candidatus Thermofonsia Clade 1</taxon>
    </lineage>
</organism>
<comment type="catalytic activity">
    <reaction evidence="7 8">
        <text>L-histidinol phosphate + H2O = L-histidinol + phosphate</text>
        <dbReference type="Rhea" id="RHEA:14465"/>
        <dbReference type="ChEBI" id="CHEBI:15377"/>
        <dbReference type="ChEBI" id="CHEBI:43474"/>
        <dbReference type="ChEBI" id="CHEBI:57699"/>
        <dbReference type="ChEBI" id="CHEBI:57980"/>
        <dbReference type="EC" id="3.1.3.15"/>
    </reaction>
</comment>
<dbReference type="SUPFAM" id="SSF89550">
    <property type="entry name" value="PHP domain-like"/>
    <property type="match status" value="1"/>
</dbReference>
<evidence type="ECO:0000256" key="4">
    <source>
        <dbReference type="ARBA" id="ARBA00022605"/>
    </source>
</evidence>
<dbReference type="UniPathway" id="UPA00031">
    <property type="reaction ID" value="UER00013"/>
</dbReference>
<gene>
    <name evidence="10" type="ORF">CUN49_06025</name>
</gene>
<dbReference type="EMBL" id="PGTM01000062">
    <property type="protein sequence ID" value="PJF36332.1"/>
    <property type="molecule type" value="Genomic_DNA"/>
</dbReference>
<name>A0A2M8PFK2_9CHLR</name>
<dbReference type="NCBIfam" id="TIGR01856">
    <property type="entry name" value="hisJ_fam"/>
    <property type="match status" value="1"/>
</dbReference>
<dbReference type="PANTHER" id="PTHR21039:SF0">
    <property type="entry name" value="HISTIDINOL-PHOSPHATASE"/>
    <property type="match status" value="1"/>
</dbReference>
<evidence type="ECO:0000259" key="9">
    <source>
        <dbReference type="Pfam" id="PF02811"/>
    </source>
</evidence>
<comment type="caution">
    <text evidence="10">The sequence shown here is derived from an EMBL/GenBank/DDBJ whole genome shotgun (WGS) entry which is preliminary data.</text>
</comment>
<protein>
    <recommendedName>
        <fullName evidence="3 8">Histidinol-phosphatase</fullName>
        <shortName evidence="8">HolPase</shortName>
        <ecNumber evidence="3 8">3.1.3.15</ecNumber>
    </recommendedName>
</protein>
<dbReference type="GO" id="GO:0000105">
    <property type="term" value="P:L-histidine biosynthetic process"/>
    <property type="evidence" value="ECO:0007669"/>
    <property type="project" value="UniProtKB-UniRule"/>
</dbReference>
<proteinExistence type="inferred from homology"/>
<evidence type="ECO:0000256" key="6">
    <source>
        <dbReference type="ARBA" id="ARBA00023102"/>
    </source>
</evidence>
<evidence type="ECO:0000256" key="1">
    <source>
        <dbReference type="ARBA" id="ARBA00004970"/>
    </source>
</evidence>
<dbReference type="Pfam" id="PF02811">
    <property type="entry name" value="PHP"/>
    <property type="match status" value="1"/>
</dbReference>
<dbReference type="PANTHER" id="PTHR21039">
    <property type="entry name" value="HISTIDINOL PHOSPHATASE-RELATED"/>
    <property type="match status" value="1"/>
</dbReference>
<evidence type="ECO:0000256" key="3">
    <source>
        <dbReference type="ARBA" id="ARBA00013085"/>
    </source>
</evidence>
<dbReference type="CDD" id="cd12110">
    <property type="entry name" value="PHP_HisPPase_Hisj_like"/>
    <property type="match status" value="1"/>
</dbReference>
<dbReference type="NCBIfam" id="NF005596">
    <property type="entry name" value="PRK07328.1"/>
    <property type="match status" value="1"/>
</dbReference>
<keyword evidence="6 8" id="KW-0368">Histidine biosynthesis</keyword>
<evidence type="ECO:0000313" key="11">
    <source>
        <dbReference type="Proteomes" id="UP000229681"/>
    </source>
</evidence>